<dbReference type="InterPro" id="IPR007793">
    <property type="entry name" value="DivIVA_fam"/>
</dbReference>
<keyword evidence="4" id="KW-0963">Cytoplasm</keyword>
<dbReference type="Proteomes" id="UP000265614">
    <property type="component" value="Unassembled WGS sequence"/>
</dbReference>
<dbReference type="Gene3D" id="6.10.250.660">
    <property type="match status" value="1"/>
</dbReference>
<comment type="caution">
    <text evidence="11">The sequence shown here is derived from an EMBL/GenBank/DDBJ whole genome shotgun (WGS) entry which is preliminary data.</text>
</comment>
<keyword evidence="5" id="KW-0132">Cell division</keyword>
<evidence type="ECO:0000313" key="11">
    <source>
        <dbReference type="EMBL" id="RJK96814.1"/>
    </source>
</evidence>
<feature type="compositionally biased region" description="Pro residues" evidence="10">
    <location>
        <begin position="68"/>
        <end position="80"/>
    </location>
</feature>
<evidence type="ECO:0000256" key="10">
    <source>
        <dbReference type="SAM" id="MobiDB-lite"/>
    </source>
</evidence>
<organism evidence="11 12">
    <name type="scientific">Vallicoccus soli</name>
    <dbReference type="NCBI Taxonomy" id="2339232"/>
    <lineage>
        <taxon>Bacteria</taxon>
        <taxon>Bacillati</taxon>
        <taxon>Actinomycetota</taxon>
        <taxon>Actinomycetes</taxon>
        <taxon>Motilibacterales</taxon>
        <taxon>Vallicoccaceae</taxon>
        <taxon>Vallicoccus</taxon>
    </lineage>
</organism>
<evidence type="ECO:0000256" key="9">
    <source>
        <dbReference type="SAM" id="Coils"/>
    </source>
</evidence>
<evidence type="ECO:0000256" key="7">
    <source>
        <dbReference type="ARBA" id="ARBA00023306"/>
    </source>
</evidence>
<evidence type="ECO:0000256" key="6">
    <source>
        <dbReference type="ARBA" id="ARBA00023054"/>
    </source>
</evidence>
<dbReference type="Pfam" id="PF05103">
    <property type="entry name" value="DivIVA"/>
    <property type="match status" value="1"/>
</dbReference>
<keyword evidence="12" id="KW-1185">Reference proteome</keyword>
<evidence type="ECO:0000256" key="1">
    <source>
        <dbReference type="ARBA" id="ARBA00004496"/>
    </source>
</evidence>
<comment type="subcellular location">
    <subcellularLocation>
        <location evidence="1">Cytoplasm</location>
    </subcellularLocation>
</comment>
<dbReference type="OrthoDB" id="9815492at2"/>
<proteinExistence type="inferred from homology"/>
<feature type="region of interest" description="Disordered" evidence="10">
    <location>
        <begin position="59"/>
        <end position="81"/>
    </location>
</feature>
<dbReference type="PANTHER" id="PTHR35794">
    <property type="entry name" value="CELL DIVISION PROTEIN DIVIVA"/>
    <property type="match status" value="1"/>
</dbReference>
<comment type="similarity">
    <text evidence="2">Belongs to the DivIVA family.</text>
</comment>
<feature type="region of interest" description="Disordered" evidence="10">
    <location>
        <begin position="179"/>
        <end position="199"/>
    </location>
</feature>
<reference evidence="11 12" key="1">
    <citation type="submission" date="2018-09" db="EMBL/GenBank/DDBJ databases">
        <title>YIM 75000 draft genome.</title>
        <authorList>
            <person name="Tang S."/>
            <person name="Feng Y."/>
        </authorList>
    </citation>
    <scope>NUCLEOTIDE SEQUENCE [LARGE SCALE GENOMIC DNA]</scope>
    <source>
        <strain evidence="11 12">YIM 75000</strain>
    </source>
</reference>
<dbReference type="PANTHER" id="PTHR35794:SF2">
    <property type="entry name" value="CELL DIVISION PROTEIN DIVIVA"/>
    <property type="match status" value="1"/>
</dbReference>
<evidence type="ECO:0000313" key="12">
    <source>
        <dbReference type="Proteomes" id="UP000265614"/>
    </source>
</evidence>
<dbReference type="GO" id="GO:0051301">
    <property type="term" value="P:cell division"/>
    <property type="evidence" value="ECO:0007669"/>
    <property type="project" value="UniProtKB-KW"/>
</dbReference>
<name>A0A3A3Z253_9ACTN</name>
<dbReference type="AlphaFoldDB" id="A0A3A3Z253"/>
<evidence type="ECO:0000256" key="2">
    <source>
        <dbReference type="ARBA" id="ARBA00009008"/>
    </source>
</evidence>
<accession>A0A3A3Z253</accession>
<dbReference type="RefSeq" id="WP_119949530.1">
    <property type="nucleotide sequence ID" value="NZ_QZEZ01000002.1"/>
</dbReference>
<evidence type="ECO:0000256" key="5">
    <source>
        <dbReference type="ARBA" id="ARBA00022618"/>
    </source>
</evidence>
<keyword evidence="6 9" id="KW-0175">Coiled coil</keyword>
<feature type="coiled-coil region" evidence="9">
    <location>
        <begin position="107"/>
        <end position="159"/>
    </location>
</feature>
<evidence type="ECO:0000256" key="8">
    <source>
        <dbReference type="ARBA" id="ARBA00031737"/>
    </source>
</evidence>
<feature type="region of interest" description="Disordered" evidence="10">
    <location>
        <begin position="1"/>
        <end position="24"/>
    </location>
</feature>
<gene>
    <name evidence="11" type="ORF">D5H78_05970</name>
</gene>
<keyword evidence="7" id="KW-0131">Cell cycle</keyword>
<dbReference type="GO" id="GO:0005737">
    <property type="term" value="C:cytoplasm"/>
    <property type="evidence" value="ECO:0007669"/>
    <property type="project" value="UniProtKB-SubCell"/>
</dbReference>
<dbReference type="InterPro" id="IPR019933">
    <property type="entry name" value="DivIVA_domain"/>
</dbReference>
<evidence type="ECO:0000256" key="3">
    <source>
        <dbReference type="ARBA" id="ARBA00018787"/>
    </source>
</evidence>
<dbReference type="EMBL" id="QZEZ01000002">
    <property type="protein sequence ID" value="RJK96814.1"/>
    <property type="molecule type" value="Genomic_DNA"/>
</dbReference>
<protein>
    <recommendedName>
        <fullName evidence="3">Cell wall synthesis protein Wag31</fullName>
    </recommendedName>
    <alternativeName>
        <fullName evidence="8">Antigen 84</fullName>
    </alternativeName>
</protein>
<evidence type="ECO:0000256" key="4">
    <source>
        <dbReference type="ARBA" id="ARBA00022490"/>
    </source>
</evidence>
<sequence length="199" mass="21744">MPLTPQDVRSKQFTQTGLGRKGYDEHEVRAFLEEVATELEGVLAARTEAVERLEATQKALITAQQRPEPAPAPAPEPAPPAEDVAVRAARVLALAERTADEHVGQARSEAEQLVSTARERAETMDREADERRRQVIGAIEAQRAELEQRIESLRSFEREYRSRLTAYLQQQLAELHAGGSSDATTAAPGPVDGQRAAGA</sequence>
<dbReference type="NCBIfam" id="TIGR03544">
    <property type="entry name" value="DivI1A_domain"/>
    <property type="match status" value="1"/>
</dbReference>